<feature type="compositionally biased region" description="Basic and acidic residues" evidence="3">
    <location>
        <begin position="322"/>
        <end position="336"/>
    </location>
</feature>
<accession>A0ABU1GXL3</accession>
<evidence type="ECO:0000313" key="5">
    <source>
        <dbReference type="Proteomes" id="UP001269375"/>
    </source>
</evidence>
<dbReference type="RefSeq" id="WP_251590289.1">
    <property type="nucleotide sequence ID" value="NZ_JAMLJI010000001.1"/>
</dbReference>
<dbReference type="Gene3D" id="3.40.50.1400">
    <property type="match status" value="2"/>
</dbReference>
<dbReference type="EMBL" id="JARWAO010000006">
    <property type="protein sequence ID" value="MDR5896797.1"/>
    <property type="molecule type" value="Genomic_DNA"/>
</dbReference>
<dbReference type="InterPro" id="IPR002762">
    <property type="entry name" value="CbiX-like"/>
</dbReference>
<dbReference type="Proteomes" id="UP001269375">
    <property type="component" value="Unassembled WGS sequence"/>
</dbReference>
<keyword evidence="5" id="KW-1185">Reference proteome</keyword>
<gene>
    <name evidence="4" type="ORF">QC825_11995</name>
</gene>
<proteinExistence type="predicted"/>
<organism evidence="4 5">
    <name type="scientific">Larsenimonas suaedae</name>
    <dbReference type="NCBI Taxonomy" id="1851019"/>
    <lineage>
        <taxon>Bacteria</taxon>
        <taxon>Pseudomonadati</taxon>
        <taxon>Pseudomonadota</taxon>
        <taxon>Gammaproteobacteria</taxon>
        <taxon>Oceanospirillales</taxon>
        <taxon>Halomonadaceae</taxon>
        <taxon>Larsenimonas</taxon>
    </lineage>
</organism>
<dbReference type="Pfam" id="PF01903">
    <property type="entry name" value="CbiX"/>
    <property type="match status" value="2"/>
</dbReference>
<keyword evidence="1" id="KW-0479">Metal-binding</keyword>
<dbReference type="CDD" id="cd03414">
    <property type="entry name" value="CbiX_SirB_C"/>
    <property type="match status" value="1"/>
</dbReference>
<sequence>MTDKPAILFVGHGSRDVDAVNEFTQLTAHFRERYPDRLCEYGFLEFARPVIYDGVKKLVDQGATTISAVPGMLMAAGHAKNDIPSELNALQAEFDGITINYGAELGVNANMLQAARDRIEAAEQDFGEDYDRKETLLVVVGRGASDPDANSNISKITRMLEEGMGFGWAITGYSGVTTPLLPEALERAHRLGFTRVVIFPYFLFTGRLIKKIYDWADDYQRAHPEVEVAKAGYLNDHPLVIDTFADRLHDIEEGSPNMNCQLCQYRVQVVGNEHKVGAPQEGHHHHVRGAGTDADGHHHHHDHHHHDHGHHHHGHGHHDHGHSHAHDKNTLATDRE</sequence>
<evidence type="ECO:0000313" key="4">
    <source>
        <dbReference type="EMBL" id="MDR5896797.1"/>
    </source>
</evidence>
<name>A0ABU1GXL3_9GAMM</name>
<comment type="caution">
    <text evidence="4">The sequence shown here is derived from an EMBL/GenBank/DDBJ whole genome shotgun (WGS) entry which is preliminary data.</text>
</comment>
<feature type="compositionally biased region" description="Basic residues" evidence="3">
    <location>
        <begin position="297"/>
        <end position="321"/>
    </location>
</feature>
<evidence type="ECO:0000256" key="1">
    <source>
        <dbReference type="ARBA" id="ARBA00022723"/>
    </source>
</evidence>
<reference evidence="4 5" key="1">
    <citation type="submission" date="2023-04" db="EMBL/GenBank/DDBJ databases">
        <title>A long-awaited taxogenomic arrangement of the family Halomonadaceae.</title>
        <authorList>
            <person name="De La Haba R."/>
            <person name="Chuvochina M."/>
            <person name="Wittouck S."/>
            <person name="Arahal D.R."/>
            <person name="Sanchez-Porro C."/>
            <person name="Hugenholtz P."/>
            <person name="Ventosa A."/>
        </authorList>
    </citation>
    <scope>NUCLEOTIDE SEQUENCE [LARGE SCALE GENOMIC DNA]</scope>
    <source>
        <strain evidence="4 5">DSM 22428</strain>
    </source>
</reference>
<dbReference type="SUPFAM" id="SSF53800">
    <property type="entry name" value="Chelatase"/>
    <property type="match status" value="1"/>
</dbReference>
<protein>
    <submittedName>
        <fullName evidence="4">Sirohydrochlorin chelatase</fullName>
    </submittedName>
</protein>
<feature type="region of interest" description="Disordered" evidence="3">
    <location>
        <begin position="277"/>
        <end position="336"/>
    </location>
</feature>
<dbReference type="PANTHER" id="PTHR33542">
    <property type="entry name" value="SIROHYDROCHLORIN FERROCHELATASE, CHLOROPLASTIC"/>
    <property type="match status" value="1"/>
</dbReference>
<evidence type="ECO:0000256" key="2">
    <source>
        <dbReference type="ARBA" id="ARBA00023239"/>
    </source>
</evidence>
<dbReference type="CDD" id="cd03416">
    <property type="entry name" value="CbiX_SirB_N"/>
    <property type="match status" value="1"/>
</dbReference>
<evidence type="ECO:0000256" key="3">
    <source>
        <dbReference type="SAM" id="MobiDB-lite"/>
    </source>
</evidence>
<dbReference type="InterPro" id="IPR050963">
    <property type="entry name" value="Sirohydro_Cobaltochel/CbiX"/>
</dbReference>
<dbReference type="PANTHER" id="PTHR33542:SF3">
    <property type="entry name" value="SIROHYDROCHLORIN FERROCHELATASE, CHLOROPLASTIC"/>
    <property type="match status" value="1"/>
</dbReference>
<keyword evidence="2" id="KW-0456">Lyase</keyword>